<dbReference type="AlphaFoldDB" id="A0A3B1ATW1"/>
<sequence>MNKLILSAGILSVLTLFAHVFGGGPEIHIPVLESDFSLELKASLSVVWHAVTAVLIINSVALFLAAKSKGTEKMLVVFVSSQYLAFAALFIFYGITHLGTLLLMPQWSVFLLMPALALAGLRPRKTERVEK</sequence>
<organism evidence="2">
    <name type="scientific">hydrothermal vent metagenome</name>
    <dbReference type="NCBI Taxonomy" id="652676"/>
    <lineage>
        <taxon>unclassified sequences</taxon>
        <taxon>metagenomes</taxon>
        <taxon>ecological metagenomes</taxon>
    </lineage>
</organism>
<feature type="transmembrane region" description="Helical" evidence="1">
    <location>
        <begin position="46"/>
        <end position="66"/>
    </location>
</feature>
<dbReference type="EMBL" id="UOFU01000089">
    <property type="protein sequence ID" value="VAW96196.1"/>
    <property type="molecule type" value="Genomic_DNA"/>
</dbReference>
<proteinExistence type="predicted"/>
<keyword evidence="1" id="KW-0472">Membrane</keyword>
<feature type="transmembrane region" description="Helical" evidence="1">
    <location>
        <begin position="75"/>
        <end position="95"/>
    </location>
</feature>
<keyword evidence="1" id="KW-1133">Transmembrane helix</keyword>
<accession>A0A3B1ATW1</accession>
<evidence type="ECO:0000256" key="1">
    <source>
        <dbReference type="SAM" id="Phobius"/>
    </source>
</evidence>
<keyword evidence="1" id="KW-0812">Transmembrane</keyword>
<gene>
    <name evidence="2" type="ORF">MNBD_GAMMA20-1620</name>
</gene>
<feature type="transmembrane region" description="Helical" evidence="1">
    <location>
        <begin position="101"/>
        <end position="121"/>
    </location>
</feature>
<protein>
    <submittedName>
        <fullName evidence="2">Uncharacterized protein</fullName>
    </submittedName>
</protein>
<evidence type="ECO:0000313" key="2">
    <source>
        <dbReference type="EMBL" id="VAW96196.1"/>
    </source>
</evidence>
<reference evidence="2" key="1">
    <citation type="submission" date="2018-06" db="EMBL/GenBank/DDBJ databases">
        <authorList>
            <person name="Zhirakovskaya E."/>
        </authorList>
    </citation>
    <scope>NUCLEOTIDE SEQUENCE</scope>
</reference>
<name>A0A3B1ATW1_9ZZZZ</name>